<sequence length="245" mass="25719">MSFKQQRILITGGSSGIGLAGAQQLAREGAELIVTGRNPQHLAEAARLLPGETRVLRSDNSEPDDLTALVECVKQTGPLDGLWLNAGYAAVAPCDRQDKTFFDAMMAANVRGPVLQLAALSAFLKPGAAVVVTASSSAYEGAAATSIYAATKAALIALTRCWATELAARQIRVNCLVPGPISSELRSFLPVDQREEFEQGVLAQVPLARIGRAEEAAAVALFLLSSAASYVTGSQYCVDGGLLMR</sequence>
<dbReference type="InterPro" id="IPR020904">
    <property type="entry name" value="Sc_DH/Rdtase_CS"/>
</dbReference>
<keyword evidence="2" id="KW-0560">Oxidoreductase</keyword>
<dbReference type="InterPro" id="IPR002347">
    <property type="entry name" value="SDR_fam"/>
</dbReference>
<evidence type="ECO:0000256" key="1">
    <source>
        <dbReference type="ARBA" id="ARBA00006484"/>
    </source>
</evidence>
<evidence type="ECO:0000256" key="2">
    <source>
        <dbReference type="ARBA" id="ARBA00023002"/>
    </source>
</evidence>
<protein>
    <submittedName>
        <fullName evidence="3">Oxidoreductase</fullName>
    </submittedName>
</protein>
<dbReference type="Gene3D" id="3.40.50.720">
    <property type="entry name" value="NAD(P)-binding Rossmann-like Domain"/>
    <property type="match status" value="1"/>
</dbReference>
<dbReference type="Pfam" id="PF13561">
    <property type="entry name" value="adh_short_C2"/>
    <property type="match status" value="1"/>
</dbReference>
<evidence type="ECO:0000313" key="3">
    <source>
        <dbReference type="EMBL" id="BCQ34906.1"/>
    </source>
</evidence>
<dbReference type="PROSITE" id="PS00061">
    <property type="entry name" value="ADH_SHORT"/>
    <property type="match status" value="1"/>
</dbReference>
<dbReference type="CDD" id="cd05233">
    <property type="entry name" value="SDR_c"/>
    <property type="match status" value="1"/>
</dbReference>
<comment type="similarity">
    <text evidence="1">Belongs to the short-chain dehydrogenases/reductases (SDR) family.</text>
</comment>
<organism evidence="3 4">
    <name type="scientific">Erwinia rhapontici</name>
    <name type="common">Pectobacterium rhapontici</name>
    <dbReference type="NCBI Taxonomy" id="55212"/>
    <lineage>
        <taxon>Bacteria</taxon>
        <taxon>Pseudomonadati</taxon>
        <taxon>Pseudomonadota</taxon>
        <taxon>Gammaproteobacteria</taxon>
        <taxon>Enterobacterales</taxon>
        <taxon>Erwiniaceae</taxon>
        <taxon>Erwinia</taxon>
    </lineage>
</organism>
<gene>
    <name evidence="3" type="ORF">ERHA53_22490</name>
</gene>
<dbReference type="SUPFAM" id="SSF51735">
    <property type="entry name" value="NAD(P)-binding Rossmann-fold domains"/>
    <property type="match status" value="1"/>
</dbReference>
<dbReference type="EMBL" id="AP024329">
    <property type="protein sequence ID" value="BCQ34906.1"/>
    <property type="molecule type" value="Genomic_DNA"/>
</dbReference>
<keyword evidence="4" id="KW-1185">Reference proteome</keyword>
<dbReference type="PANTHER" id="PTHR42760">
    <property type="entry name" value="SHORT-CHAIN DEHYDROGENASES/REDUCTASES FAMILY MEMBER"/>
    <property type="match status" value="1"/>
</dbReference>
<proteinExistence type="inferred from homology"/>
<name>A0ABN6DJR8_ERWRD</name>
<dbReference type="Proteomes" id="UP000677515">
    <property type="component" value="Chromosome"/>
</dbReference>
<evidence type="ECO:0000313" key="4">
    <source>
        <dbReference type="Proteomes" id="UP000677515"/>
    </source>
</evidence>
<dbReference type="RefSeq" id="WP_171148551.1">
    <property type="nucleotide sequence ID" value="NZ_AP024329.1"/>
</dbReference>
<accession>A0ABN6DJR8</accession>
<dbReference type="PANTHER" id="PTHR42760:SF133">
    <property type="entry name" value="3-OXOACYL-[ACYL-CARRIER-PROTEIN] REDUCTASE"/>
    <property type="match status" value="1"/>
</dbReference>
<dbReference type="InterPro" id="IPR036291">
    <property type="entry name" value="NAD(P)-bd_dom_sf"/>
</dbReference>
<dbReference type="PRINTS" id="PR00081">
    <property type="entry name" value="GDHRDH"/>
</dbReference>
<reference evidence="3 4" key="1">
    <citation type="submission" date="2021-01" db="EMBL/GenBank/DDBJ databases">
        <title>Complete genome sequence of Erwinia rhapontici MAFF 311153.</title>
        <authorList>
            <person name="Morohoshi T."/>
            <person name="Someya N."/>
        </authorList>
    </citation>
    <scope>NUCLEOTIDE SEQUENCE [LARGE SCALE GENOMIC DNA]</scope>
    <source>
        <strain evidence="3 4">MAFF 311153</strain>
    </source>
</reference>